<accession>A0A1Y1JKH3</accession>
<evidence type="ECO:0000313" key="3">
    <source>
        <dbReference type="Proteomes" id="UP000195521"/>
    </source>
</evidence>
<dbReference type="OrthoDB" id="386432at2759"/>
<gene>
    <name evidence="2" type="ORF">PGO_132980</name>
</gene>
<dbReference type="OMA" id="FYHQVEN"/>
<proteinExistence type="predicted"/>
<protein>
    <submittedName>
        <fullName evidence="2">Uncharacterized protein</fullName>
    </submittedName>
</protein>
<dbReference type="GeneID" id="39749764"/>
<feature type="coiled-coil region" evidence="1">
    <location>
        <begin position="3"/>
        <end position="71"/>
    </location>
</feature>
<evidence type="ECO:0000256" key="1">
    <source>
        <dbReference type="SAM" id="Coils"/>
    </source>
</evidence>
<keyword evidence="3" id="KW-1185">Reference proteome</keyword>
<dbReference type="EMBL" id="BDQF01000014">
    <property type="protein sequence ID" value="GAW83026.1"/>
    <property type="molecule type" value="Genomic_DNA"/>
</dbReference>
<dbReference type="Proteomes" id="UP000195521">
    <property type="component" value="Unassembled WGS sequence"/>
</dbReference>
<name>A0A1Y1JKH3_PLAGO</name>
<dbReference type="AlphaFoldDB" id="A0A1Y1JKH3"/>
<sequence length="210" mass="25396">MDLEIVEEKIKKLEEEIQKFGDRELCKIERVKNDIELLDIHVKELKKKRINKQLVNANKSLEQKILQKKQNCNNKRKYVKGIKRDMLFELKLLKEEKKKNDRLLHKHFNFHFVKEFTNQVKQTFLVLNVQREFLFKSIFEKINKIKNKSITYFHKFLSIQKEIDLLFKSISNNALTDLFVLSKNSLFFQKQVVNIFQRFYQQLETSLTGL</sequence>
<comment type="caution">
    <text evidence="2">The sequence shown here is derived from an EMBL/GenBank/DDBJ whole genome shotgun (WGS) entry which is preliminary data.</text>
</comment>
<keyword evidence="1" id="KW-0175">Coiled coil</keyword>
<reference evidence="3" key="1">
    <citation type="submission" date="2017-04" db="EMBL/GenBank/DDBJ databases">
        <title>Plasmodium gonderi genome.</title>
        <authorList>
            <person name="Arisue N."/>
            <person name="Honma H."/>
            <person name="Kawai S."/>
            <person name="Tougan T."/>
            <person name="Tanabe K."/>
            <person name="Horii T."/>
        </authorList>
    </citation>
    <scope>NUCLEOTIDE SEQUENCE [LARGE SCALE GENOMIC DNA]</scope>
    <source>
        <strain evidence="3">ATCC 30045</strain>
    </source>
</reference>
<evidence type="ECO:0000313" key="2">
    <source>
        <dbReference type="EMBL" id="GAW83026.1"/>
    </source>
</evidence>
<dbReference type="RefSeq" id="XP_028545615.1">
    <property type="nucleotide sequence ID" value="XM_028689814.1"/>
</dbReference>
<organism evidence="2 3">
    <name type="scientific">Plasmodium gonderi</name>
    <dbReference type="NCBI Taxonomy" id="77519"/>
    <lineage>
        <taxon>Eukaryota</taxon>
        <taxon>Sar</taxon>
        <taxon>Alveolata</taxon>
        <taxon>Apicomplexa</taxon>
        <taxon>Aconoidasida</taxon>
        <taxon>Haemosporida</taxon>
        <taxon>Plasmodiidae</taxon>
        <taxon>Plasmodium</taxon>
        <taxon>Plasmodium (Plasmodium)</taxon>
    </lineage>
</organism>